<gene>
    <name evidence="1" type="ORF">JCM15548_1797</name>
</gene>
<keyword evidence="2" id="KW-1185">Reference proteome</keyword>
<dbReference type="SUPFAM" id="SSF102829">
    <property type="entry name" value="Cell division protein ZapA-like"/>
    <property type="match status" value="1"/>
</dbReference>
<dbReference type="GO" id="GO:0051301">
    <property type="term" value="P:cell division"/>
    <property type="evidence" value="ECO:0007669"/>
    <property type="project" value="UniProtKB-KW"/>
</dbReference>
<evidence type="ECO:0000313" key="1">
    <source>
        <dbReference type="EMBL" id="GAO28674.1"/>
    </source>
</evidence>
<dbReference type="AlphaFoldDB" id="A0A0E9LTT7"/>
<dbReference type="Proteomes" id="UP000032900">
    <property type="component" value="Unassembled WGS sequence"/>
</dbReference>
<dbReference type="InterPro" id="IPR007838">
    <property type="entry name" value="Cell_div_ZapA-like"/>
</dbReference>
<keyword evidence="1" id="KW-0132">Cell division</keyword>
<name>A0A0E9LTT7_9BACT</name>
<accession>A0A0E9LTT7</accession>
<organism evidence="1 2">
    <name type="scientific">Geofilum rubicundum JCM 15548</name>
    <dbReference type="NCBI Taxonomy" id="1236989"/>
    <lineage>
        <taxon>Bacteria</taxon>
        <taxon>Pseudomonadati</taxon>
        <taxon>Bacteroidota</taxon>
        <taxon>Bacteroidia</taxon>
        <taxon>Marinilabiliales</taxon>
        <taxon>Marinilabiliaceae</taxon>
        <taxon>Geofilum</taxon>
    </lineage>
</organism>
<protein>
    <submittedName>
        <fullName evidence="1">Cell division ZapA family protein</fullName>
    </submittedName>
</protein>
<dbReference type="InterPro" id="IPR036192">
    <property type="entry name" value="Cell_div_ZapA-like_sf"/>
</dbReference>
<keyword evidence="1" id="KW-0131">Cell cycle</keyword>
<reference evidence="1 2" key="1">
    <citation type="journal article" date="2015" name="Microbes Environ.">
        <title>Distribution and evolution of nitrogen fixation genes in the phylum bacteroidetes.</title>
        <authorList>
            <person name="Inoue J."/>
            <person name="Oshima K."/>
            <person name="Suda W."/>
            <person name="Sakamoto M."/>
            <person name="Iino T."/>
            <person name="Noda S."/>
            <person name="Hongoh Y."/>
            <person name="Hattori M."/>
            <person name="Ohkuma M."/>
        </authorList>
    </citation>
    <scope>NUCLEOTIDE SEQUENCE [LARGE SCALE GENOMIC DNA]</scope>
    <source>
        <strain evidence="1">JCM 15548</strain>
    </source>
</reference>
<dbReference type="OrthoDB" id="1495773at2"/>
<dbReference type="Pfam" id="PF05164">
    <property type="entry name" value="ZapA"/>
    <property type="match status" value="1"/>
</dbReference>
<dbReference type="EMBL" id="BAZW01000004">
    <property type="protein sequence ID" value="GAO28674.1"/>
    <property type="molecule type" value="Genomic_DNA"/>
</dbReference>
<sequence>MDDKLSIRVNVADRFYPLRVDRDDEERIRKAAKLINDKVLQYKQRYNDKDVQDFLAMAALQYVIKNLEMENSQDASPLVNAVSLLDQKLEKILAEE</sequence>
<comment type="caution">
    <text evidence="1">The sequence shown here is derived from an EMBL/GenBank/DDBJ whole genome shotgun (WGS) entry which is preliminary data.</text>
</comment>
<dbReference type="RefSeq" id="WP_062122437.1">
    <property type="nucleotide sequence ID" value="NZ_BAZW01000004.1"/>
</dbReference>
<evidence type="ECO:0000313" key="2">
    <source>
        <dbReference type="Proteomes" id="UP000032900"/>
    </source>
</evidence>
<proteinExistence type="predicted"/>
<dbReference type="STRING" id="1236989.JCM15548_1797"/>